<protein>
    <recommendedName>
        <fullName evidence="3">GerMN domain-containing protein</fullName>
    </recommendedName>
</protein>
<organism evidence="1 2">
    <name type="scientific">[Actinomadura] parvosata subsp. kistnae</name>
    <dbReference type="NCBI Taxonomy" id="1909395"/>
    <lineage>
        <taxon>Bacteria</taxon>
        <taxon>Bacillati</taxon>
        <taxon>Actinomycetota</taxon>
        <taxon>Actinomycetes</taxon>
        <taxon>Streptosporangiales</taxon>
        <taxon>Streptosporangiaceae</taxon>
        <taxon>Nonomuraea</taxon>
    </lineage>
</organism>
<proteinExistence type="predicted"/>
<dbReference type="KEGG" id="noa:BKM31_04345"/>
<accession>A0A1V0AIR8</accession>
<dbReference type="EMBL" id="CP017717">
    <property type="protein sequence ID" value="AQZ70117.1"/>
    <property type="molecule type" value="Genomic_DNA"/>
</dbReference>
<evidence type="ECO:0000313" key="2">
    <source>
        <dbReference type="Proteomes" id="UP000190797"/>
    </source>
</evidence>
<dbReference type="STRING" id="1909395.BKM31_04345"/>
<dbReference type="AlphaFoldDB" id="A0A1V0AIR8"/>
<gene>
    <name evidence="1" type="ORF">BKM31_04345</name>
</gene>
<reference evidence="2" key="1">
    <citation type="journal article" date="2017" name="Med. Chem. Commun.">
        <title>Nonomuraea sp. ATCC 55076 harbours the largest actinomycete chromosome to date and the kistamicin biosynthetic gene cluster.</title>
        <authorList>
            <person name="Nazari B."/>
            <person name="Forneris C.C."/>
            <person name="Gibson M.I."/>
            <person name="Moon K."/>
            <person name="Schramma K.R."/>
            <person name="Seyedsayamdost M.R."/>
        </authorList>
    </citation>
    <scope>NUCLEOTIDE SEQUENCE [LARGE SCALE GENOMIC DNA]</scope>
    <source>
        <strain evidence="2">ATCC 55076</strain>
    </source>
</reference>
<name>A0A1V0AIR8_9ACTN</name>
<dbReference type="Proteomes" id="UP000190797">
    <property type="component" value="Chromosome"/>
</dbReference>
<sequence>MAGCGVQPSDAIEAGDPPSGAVESAIAITLYFVRDDKLTAVTRPVGGPLFPQDTLALLAAGPTARERSRGYTTQVPAQAGPFSVTAAPAGRLIVTLSTPADKLSTLATDQIICTATTTTPDNATQVTIIGAGKTIGPRTCPL</sequence>
<evidence type="ECO:0000313" key="1">
    <source>
        <dbReference type="EMBL" id="AQZ70117.1"/>
    </source>
</evidence>
<keyword evidence="2" id="KW-1185">Reference proteome</keyword>
<evidence type="ECO:0008006" key="3">
    <source>
        <dbReference type="Google" id="ProtNLM"/>
    </source>
</evidence>